<dbReference type="PROSITE" id="PS51720">
    <property type="entry name" value="G_AIG1"/>
    <property type="match status" value="1"/>
</dbReference>
<organism evidence="4 5">
    <name type="scientific">Oncorhynchus mykiss</name>
    <name type="common">Rainbow trout</name>
    <name type="synonym">Salmo gairdneri</name>
    <dbReference type="NCBI Taxonomy" id="8022"/>
    <lineage>
        <taxon>Eukaryota</taxon>
        <taxon>Metazoa</taxon>
        <taxon>Chordata</taxon>
        <taxon>Craniata</taxon>
        <taxon>Vertebrata</taxon>
        <taxon>Euteleostomi</taxon>
        <taxon>Actinopterygii</taxon>
        <taxon>Neopterygii</taxon>
        <taxon>Teleostei</taxon>
        <taxon>Protacanthopterygii</taxon>
        <taxon>Salmoniformes</taxon>
        <taxon>Salmonidae</taxon>
        <taxon>Salmoninae</taxon>
        <taxon>Oncorhynchus</taxon>
    </lineage>
</organism>
<dbReference type="CDD" id="cd01852">
    <property type="entry name" value="AIG1"/>
    <property type="match status" value="1"/>
</dbReference>
<dbReference type="PANTHER" id="PTHR10903">
    <property type="entry name" value="GTPASE, IMAP FAMILY MEMBER-RELATED"/>
    <property type="match status" value="1"/>
</dbReference>
<reference evidence="4" key="2">
    <citation type="submission" date="2014-03" db="EMBL/GenBank/DDBJ databases">
        <authorList>
            <person name="Genoscope - CEA"/>
        </authorList>
    </citation>
    <scope>NUCLEOTIDE SEQUENCE</scope>
</reference>
<dbReference type="Gene3D" id="3.40.50.300">
    <property type="entry name" value="P-loop containing nucleotide triphosphate hydrolases"/>
    <property type="match status" value="1"/>
</dbReference>
<dbReference type="STRING" id="8022.A0A060YZC3"/>
<dbReference type="FunFam" id="3.40.50.300:FF:000366">
    <property type="entry name" value="GTPase, IMAP family member 2"/>
    <property type="match status" value="1"/>
</dbReference>
<keyword evidence="3" id="KW-0342">GTP-binding</keyword>
<proteinExistence type="inferred from homology"/>
<dbReference type="Pfam" id="PF04548">
    <property type="entry name" value="AIG1"/>
    <property type="match status" value="1"/>
</dbReference>
<dbReference type="AlphaFoldDB" id="A0A060YZC3"/>
<comment type="similarity">
    <text evidence="1">Belongs to the TRAFAC class TrmE-Era-EngA-EngB-Septin-like GTPase superfamily. AIG1/Toc34/Toc159-like paraseptin GTPase family. IAN subfamily.</text>
</comment>
<dbReference type="GO" id="GO:0005525">
    <property type="term" value="F:GTP binding"/>
    <property type="evidence" value="ECO:0007669"/>
    <property type="project" value="UniProtKB-KW"/>
</dbReference>
<dbReference type="Proteomes" id="UP000193380">
    <property type="component" value="Unassembled WGS sequence"/>
</dbReference>
<evidence type="ECO:0000313" key="5">
    <source>
        <dbReference type="Proteomes" id="UP000193380"/>
    </source>
</evidence>
<evidence type="ECO:0000256" key="2">
    <source>
        <dbReference type="ARBA" id="ARBA00022741"/>
    </source>
</evidence>
<accession>A0A060YZC3</accession>
<dbReference type="InterPro" id="IPR045058">
    <property type="entry name" value="GIMA/IAN/Toc"/>
</dbReference>
<keyword evidence="2" id="KW-0547">Nucleotide-binding</keyword>
<gene>
    <name evidence="4" type="ORF">GSONMT00046429001</name>
</gene>
<evidence type="ECO:0000313" key="4">
    <source>
        <dbReference type="EMBL" id="CDQ94370.1"/>
    </source>
</evidence>
<protein>
    <submittedName>
        <fullName evidence="4">Uncharacterized protein</fullName>
    </submittedName>
</protein>
<dbReference type="PaxDb" id="8022-A0A060YZC3"/>
<reference evidence="4" key="1">
    <citation type="journal article" date="2014" name="Nat. Commun.">
        <title>The rainbow trout genome provides novel insights into evolution after whole-genome duplication in vertebrates.</title>
        <authorList>
            <person name="Berthelot C."/>
            <person name="Brunet F."/>
            <person name="Chalopin D."/>
            <person name="Juanchich A."/>
            <person name="Bernard M."/>
            <person name="Noel B."/>
            <person name="Bento P."/>
            <person name="Da Silva C."/>
            <person name="Labadie K."/>
            <person name="Alberti A."/>
            <person name="Aury J.M."/>
            <person name="Louis A."/>
            <person name="Dehais P."/>
            <person name="Bardou P."/>
            <person name="Montfort J."/>
            <person name="Klopp C."/>
            <person name="Cabau C."/>
            <person name="Gaspin C."/>
            <person name="Thorgaard G.H."/>
            <person name="Boussaha M."/>
            <person name="Quillet E."/>
            <person name="Guyomard R."/>
            <person name="Galiana D."/>
            <person name="Bobe J."/>
            <person name="Volff J.N."/>
            <person name="Genet C."/>
            <person name="Wincker P."/>
            <person name="Jaillon O."/>
            <person name="Roest Crollius H."/>
            <person name="Guiguen Y."/>
        </authorList>
    </citation>
    <scope>NUCLEOTIDE SEQUENCE [LARGE SCALE GENOMIC DNA]</scope>
</reference>
<dbReference type="SUPFAM" id="SSF52540">
    <property type="entry name" value="P-loop containing nucleoside triphosphate hydrolases"/>
    <property type="match status" value="1"/>
</dbReference>
<evidence type="ECO:0000256" key="3">
    <source>
        <dbReference type="ARBA" id="ARBA00023134"/>
    </source>
</evidence>
<evidence type="ECO:0000256" key="1">
    <source>
        <dbReference type="ARBA" id="ARBA00008535"/>
    </source>
</evidence>
<name>A0A060YZC3_ONCMY</name>
<dbReference type="InterPro" id="IPR006703">
    <property type="entry name" value="G_AIG1"/>
</dbReference>
<dbReference type="EMBL" id="FR917506">
    <property type="protein sequence ID" value="CDQ94370.1"/>
    <property type="molecule type" value="Genomic_DNA"/>
</dbReference>
<dbReference type="InterPro" id="IPR027417">
    <property type="entry name" value="P-loop_NTPase"/>
</dbReference>
<dbReference type="PANTHER" id="PTHR10903:SF62">
    <property type="entry name" value="GTPASE IMAP FAMILY MEMBER 4-LIKE-RELATED"/>
    <property type="match status" value="1"/>
</dbReference>
<sequence length="436" mass="44876">MPSLSESKQRRIVLLGKTGSGKSSAGNTIFGGGEEFKIDSSAKSGTQTCETKTKDINGRKVTVVDTPGLFDTNIPEEELKPELVKCIVECAPGPHAFLIVLRVDRYTVHEEQVIAEIEKCFSPEAFKHATVLFTYGYQLKGQTIEDFVKTNEKLSELVEKCGGRCHVIDNEFWNNSQQGQYRNNQYQVTELLNTIEEMVRENGGGCYTNEMLKTVEGEIQAEKESLRESNSQMSEEEIEKLAKEREGKKLLIKLSGVATGVVVGALLGVVGSLAIVHLLLTKPLIMLKKAIGAAGAAVAGGSAVVAGSAAVGAAAGGSAAAGAAAGAAAAGAAAGAAVEMGGLVAVETGATIGVGAGLGIAAGVVAGTAALAGAIGGGMIGATAAEDAETPGEAAKKAAEAVWEEARAIWKKGEGFVDEVIGGLQGYSTLSSSDEN</sequence>